<keyword evidence="1" id="KW-0611">Plant defense</keyword>
<dbReference type="AlphaFoldDB" id="A0A498KMW0"/>
<dbReference type="SMART" id="SM00255">
    <property type="entry name" value="TIR"/>
    <property type="match status" value="1"/>
</dbReference>
<dbReference type="PANTHER" id="PTHR11017">
    <property type="entry name" value="LEUCINE-RICH REPEAT-CONTAINING PROTEIN"/>
    <property type="match status" value="1"/>
</dbReference>
<keyword evidence="5" id="KW-1185">Reference proteome</keyword>
<dbReference type="SUPFAM" id="SSF52047">
    <property type="entry name" value="RNI-like"/>
    <property type="match status" value="1"/>
</dbReference>
<evidence type="ECO:0000256" key="1">
    <source>
        <dbReference type="ARBA" id="ARBA00022821"/>
    </source>
</evidence>
<evidence type="ECO:0000313" key="4">
    <source>
        <dbReference type="EMBL" id="RXI08491.1"/>
    </source>
</evidence>
<comment type="caution">
    <text evidence="4">The sequence shown here is derived from an EMBL/GenBank/DDBJ whole genome shotgun (WGS) entry which is preliminary data.</text>
</comment>
<dbReference type="Proteomes" id="UP000290289">
    <property type="component" value="Chromosome 1"/>
</dbReference>
<dbReference type="EMBL" id="RDQH01000327">
    <property type="protein sequence ID" value="RXI08491.1"/>
    <property type="molecule type" value="Genomic_DNA"/>
</dbReference>
<dbReference type="InterPro" id="IPR035897">
    <property type="entry name" value="Toll_tir_struct_dom_sf"/>
</dbReference>
<dbReference type="STRING" id="3750.A0A498KMW0"/>
<sequence length="449" mass="51102">MAYPSSSSSGPARCWKYDVFLNFRGEDTRKIFISHLYKALIFIGHLYKALVQNSINIFIDAADLRKGNDLSHLLTAISDSRLSIVVFSQNYASSAWCLKELVQILDCMDRHKQRVVPIFYEVDPSDVRKLNGKFAEAFSKHEHDSNTNMVENLSELHLDWTIIKQDSAIFKNLTELEDRRNLEKFPQFSGIAIKELPSSIFNLTGLVTLTLRYSKTFRSLTSGICQLKSLNYLSLSGCTRFKVFPEILEDMKQLVSLDLDETSIRELPPSIERLQGLVSLNLKNCKRLVSLPDSICSLLSLEWLNISGCSTLSKLPEDLWYLKRLDVEGAGIRKYNNHGPAGSRPNRRFFRTLGELAQFRSSASSSDLVDSSYDKREAVSVREWVLALIDYLQYRLTPPFWTLTINTSPIGVCVEVKSCLGPRWIQPMNKERSIHKLENSSKVQVGGRV</sequence>
<dbReference type="GO" id="GO:0007165">
    <property type="term" value="P:signal transduction"/>
    <property type="evidence" value="ECO:0007669"/>
    <property type="project" value="InterPro"/>
</dbReference>
<dbReference type="InterPro" id="IPR000157">
    <property type="entry name" value="TIR_dom"/>
</dbReference>
<dbReference type="Pfam" id="PF23286">
    <property type="entry name" value="LRR_13"/>
    <property type="match status" value="1"/>
</dbReference>
<evidence type="ECO:0000256" key="2">
    <source>
        <dbReference type="ARBA" id="ARBA00023027"/>
    </source>
</evidence>
<accession>A0A498KMW0</accession>
<dbReference type="SUPFAM" id="SSF52200">
    <property type="entry name" value="Toll/Interleukin receptor TIR domain"/>
    <property type="match status" value="1"/>
</dbReference>
<dbReference type="PANTHER" id="PTHR11017:SF573">
    <property type="entry name" value="ADP-RIBOSYL CYCLASE_CYCLIC ADP-RIBOSE HYDROLASE"/>
    <property type="match status" value="1"/>
</dbReference>
<dbReference type="PROSITE" id="PS50104">
    <property type="entry name" value="TIR"/>
    <property type="match status" value="1"/>
</dbReference>
<organism evidence="4 5">
    <name type="scientific">Malus domestica</name>
    <name type="common">Apple</name>
    <name type="synonym">Pyrus malus</name>
    <dbReference type="NCBI Taxonomy" id="3750"/>
    <lineage>
        <taxon>Eukaryota</taxon>
        <taxon>Viridiplantae</taxon>
        <taxon>Streptophyta</taxon>
        <taxon>Embryophyta</taxon>
        <taxon>Tracheophyta</taxon>
        <taxon>Spermatophyta</taxon>
        <taxon>Magnoliopsida</taxon>
        <taxon>eudicotyledons</taxon>
        <taxon>Gunneridae</taxon>
        <taxon>Pentapetalae</taxon>
        <taxon>rosids</taxon>
        <taxon>fabids</taxon>
        <taxon>Rosales</taxon>
        <taxon>Rosaceae</taxon>
        <taxon>Amygdaloideae</taxon>
        <taxon>Maleae</taxon>
        <taxon>Malus</taxon>
    </lineage>
</organism>
<reference evidence="4 5" key="1">
    <citation type="submission" date="2018-10" db="EMBL/GenBank/DDBJ databases">
        <title>A high-quality apple genome assembly.</title>
        <authorList>
            <person name="Hu J."/>
        </authorList>
    </citation>
    <scope>NUCLEOTIDE SEQUENCE [LARGE SCALE GENOMIC DNA]</scope>
    <source>
        <strain evidence="5">cv. HFTH1</strain>
        <tissue evidence="4">Young leaf</tissue>
    </source>
</reference>
<dbReference type="Gene3D" id="3.80.10.10">
    <property type="entry name" value="Ribonuclease Inhibitor"/>
    <property type="match status" value="1"/>
</dbReference>
<feature type="domain" description="TIR" evidence="3">
    <location>
        <begin position="15"/>
        <end position="157"/>
    </location>
</feature>
<dbReference type="FunFam" id="3.40.50.10140:FF:000007">
    <property type="entry name" value="Disease resistance protein (TIR-NBS-LRR class)"/>
    <property type="match status" value="1"/>
</dbReference>
<dbReference type="InterPro" id="IPR044974">
    <property type="entry name" value="Disease_R_plants"/>
</dbReference>
<evidence type="ECO:0000313" key="5">
    <source>
        <dbReference type="Proteomes" id="UP000290289"/>
    </source>
</evidence>
<evidence type="ECO:0000259" key="3">
    <source>
        <dbReference type="PROSITE" id="PS50104"/>
    </source>
</evidence>
<protein>
    <recommendedName>
        <fullName evidence="3">TIR domain-containing protein</fullName>
    </recommendedName>
</protein>
<dbReference type="Pfam" id="PF01582">
    <property type="entry name" value="TIR"/>
    <property type="match status" value="1"/>
</dbReference>
<dbReference type="InterPro" id="IPR058546">
    <property type="entry name" value="RPS4B/Roq1-like_LRR"/>
</dbReference>
<dbReference type="InterPro" id="IPR032675">
    <property type="entry name" value="LRR_dom_sf"/>
</dbReference>
<proteinExistence type="predicted"/>
<dbReference type="Gene3D" id="3.40.50.10140">
    <property type="entry name" value="Toll/interleukin-1 receptor homology (TIR) domain"/>
    <property type="match status" value="1"/>
</dbReference>
<gene>
    <name evidence="4" type="ORF">DVH24_022635</name>
</gene>
<name>A0A498KMW0_MALDO</name>
<dbReference type="GO" id="GO:0006952">
    <property type="term" value="P:defense response"/>
    <property type="evidence" value="ECO:0007669"/>
    <property type="project" value="InterPro"/>
</dbReference>
<keyword evidence="2" id="KW-0520">NAD</keyword>